<sequence>MPGQEAVLPARFCLFLLPNDQVQDLFCKGDDDAACQCQKPVGSLAGIMAL</sequence>
<proteinExistence type="predicted"/>
<accession>J9GAZ0</accession>
<reference evidence="1" key="1">
    <citation type="journal article" date="2012" name="PLoS ONE">
        <title>Gene sets for utilization of primary and secondary nutrition supplies in the distal gut of endangered iberian lynx.</title>
        <authorList>
            <person name="Alcaide M."/>
            <person name="Messina E."/>
            <person name="Richter M."/>
            <person name="Bargiela R."/>
            <person name="Peplies J."/>
            <person name="Huws S.A."/>
            <person name="Newbold C.J."/>
            <person name="Golyshin P.N."/>
            <person name="Simon M.A."/>
            <person name="Lopez G."/>
            <person name="Yakimov M.M."/>
            <person name="Ferrer M."/>
        </authorList>
    </citation>
    <scope>NUCLEOTIDE SEQUENCE</scope>
</reference>
<organism evidence="1">
    <name type="scientific">gut metagenome</name>
    <dbReference type="NCBI Taxonomy" id="749906"/>
    <lineage>
        <taxon>unclassified sequences</taxon>
        <taxon>metagenomes</taxon>
        <taxon>organismal metagenomes</taxon>
    </lineage>
</organism>
<dbReference type="AlphaFoldDB" id="J9GAZ0"/>
<name>J9GAZ0_9ZZZZ</name>
<comment type="caution">
    <text evidence="1">The sequence shown here is derived from an EMBL/GenBank/DDBJ whole genome shotgun (WGS) entry which is preliminary data.</text>
</comment>
<evidence type="ECO:0000313" key="1">
    <source>
        <dbReference type="EMBL" id="EJW96559.1"/>
    </source>
</evidence>
<protein>
    <submittedName>
        <fullName evidence="1">Uncharacterized protein</fullName>
    </submittedName>
</protein>
<gene>
    <name evidence="1" type="ORF">EVA_15335</name>
</gene>
<dbReference type="EMBL" id="AMCI01005221">
    <property type="protein sequence ID" value="EJW96559.1"/>
    <property type="molecule type" value="Genomic_DNA"/>
</dbReference>